<name>A0A3S1BSV3_9BACL</name>
<protein>
    <submittedName>
        <fullName evidence="7">Amino acid transporter</fullName>
    </submittedName>
</protein>
<keyword evidence="2" id="KW-1003">Cell membrane</keyword>
<comment type="subcellular location">
    <subcellularLocation>
        <location evidence="1">Cell membrane</location>
        <topology evidence="1">Multi-pass membrane protein</topology>
    </subcellularLocation>
</comment>
<dbReference type="PANTHER" id="PTHR30086:SF20">
    <property type="entry name" value="ARGININE EXPORTER PROTEIN ARGO-RELATED"/>
    <property type="match status" value="1"/>
</dbReference>
<feature type="transmembrane region" description="Helical" evidence="6">
    <location>
        <begin position="43"/>
        <end position="66"/>
    </location>
</feature>
<evidence type="ECO:0000256" key="5">
    <source>
        <dbReference type="ARBA" id="ARBA00023136"/>
    </source>
</evidence>
<evidence type="ECO:0000256" key="2">
    <source>
        <dbReference type="ARBA" id="ARBA00022475"/>
    </source>
</evidence>
<organism evidence="7 8">
    <name type="scientific">Paenibacillus zeisoli</name>
    <dbReference type="NCBI Taxonomy" id="2496267"/>
    <lineage>
        <taxon>Bacteria</taxon>
        <taxon>Bacillati</taxon>
        <taxon>Bacillota</taxon>
        <taxon>Bacilli</taxon>
        <taxon>Bacillales</taxon>
        <taxon>Paenibacillaceae</taxon>
        <taxon>Paenibacillus</taxon>
    </lineage>
</organism>
<reference evidence="7 8" key="1">
    <citation type="submission" date="2018-12" db="EMBL/GenBank/DDBJ databases">
        <authorList>
            <person name="Sun L."/>
            <person name="Chen Z."/>
        </authorList>
    </citation>
    <scope>NUCLEOTIDE SEQUENCE [LARGE SCALE GENOMIC DNA]</scope>
    <source>
        <strain evidence="7 8">3-5-3</strain>
    </source>
</reference>
<dbReference type="GO" id="GO:0015171">
    <property type="term" value="F:amino acid transmembrane transporter activity"/>
    <property type="evidence" value="ECO:0007669"/>
    <property type="project" value="TreeGrafter"/>
</dbReference>
<sequence length="205" mass="21927">MLEAVLHGFVLALGLILPLGVQNVFVFNQGASASKWTGTLPVVVAASLCDSLLILMAVYGVSLLLLTMAWLKMTLFAAGILFLIYMGWSIWTSAPKPASSDGVKLPARKQVLFAISVSLLNPHAIMDTVGVIGTSALRYEGNAKWGFTVTTMAVSWLWFASLATAGRWVGSLDRAGGILNLINKISAIVIWIVAIYMTVQLIVSS</sequence>
<evidence type="ECO:0000256" key="4">
    <source>
        <dbReference type="ARBA" id="ARBA00022989"/>
    </source>
</evidence>
<keyword evidence="5 6" id="KW-0472">Membrane</keyword>
<evidence type="ECO:0000256" key="1">
    <source>
        <dbReference type="ARBA" id="ARBA00004651"/>
    </source>
</evidence>
<evidence type="ECO:0000256" key="3">
    <source>
        <dbReference type="ARBA" id="ARBA00022692"/>
    </source>
</evidence>
<dbReference type="EMBL" id="RZNX01000003">
    <property type="protein sequence ID" value="RUT31686.1"/>
    <property type="molecule type" value="Genomic_DNA"/>
</dbReference>
<keyword evidence="8" id="KW-1185">Reference proteome</keyword>
<dbReference type="AlphaFoldDB" id="A0A3S1BSV3"/>
<dbReference type="Pfam" id="PF01810">
    <property type="entry name" value="LysE"/>
    <property type="match status" value="1"/>
</dbReference>
<dbReference type="GO" id="GO:0005886">
    <property type="term" value="C:plasma membrane"/>
    <property type="evidence" value="ECO:0007669"/>
    <property type="project" value="UniProtKB-SubCell"/>
</dbReference>
<dbReference type="RefSeq" id="WP_127199066.1">
    <property type="nucleotide sequence ID" value="NZ_RZNX01000003.1"/>
</dbReference>
<keyword evidence="4 6" id="KW-1133">Transmembrane helix</keyword>
<accession>A0A3S1BSV3</accession>
<feature type="transmembrane region" description="Helical" evidence="6">
    <location>
        <begin position="145"/>
        <end position="165"/>
    </location>
</feature>
<proteinExistence type="predicted"/>
<feature type="transmembrane region" description="Helical" evidence="6">
    <location>
        <begin position="111"/>
        <end position="133"/>
    </location>
</feature>
<dbReference type="OrthoDB" id="5638726at2"/>
<gene>
    <name evidence="7" type="ORF">EJP77_09855</name>
</gene>
<dbReference type="PANTHER" id="PTHR30086">
    <property type="entry name" value="ARGININE EXPORTER PROTEIN ARGO"/>
    <property type="match status" value="1"/>
</dbReference>
<evidence type="ECO:0000256" key="6">
    <source>
        <dbReference type="SAM" id="Phobius"/>
    </source>
</evidence>
<dbReference type="Proteomes" id="UP000272464">
    <property type="component" value="Unassembled WGS sequence"/>
</dbReference>
<keyword evidence="3 6" id="KW-0812">Transmembrane</keyword>
<feature type="transmembrane region" description="Helical" evidence="6">
    <location>
        <begin position="185"/>
        <end position="203"/>
    </location>
</feature>
<evidence type="ECO:0000313" key="8">
    <source>
        <dbReference type="Proteomes" id="UP000272464"/>
    </source>
</evidence>
<dbReference type="InterPro" id="IPR001123">
    <property type="entry name" value="LeuE-type"/>
</dbReference>
<comment type="caution">
    <text evidence="7">The sequence shown here is derived from an EMBL/GenBank/DDBJ whole genome shotgun (WGS) entry which is preliminary data.</text>
</comment>
<evidence type="ECO:0000313" key="7">
    <source>
        <dbReference type="EMBL" id="RUT31686.1"/>
    </source>
</evidence>
<feature type="transmembrane region" description="Helical" evidence="6">
    <location>
        <begin position="73"/>
        <end position="91"/>
    </location>
</feature>